<dbReference type="CDD" id="cd01650">
    <property type="entry name" value="RT_nLTR_like"/>
    <property type="match status" value="1"/>
</dbReference>
<dbReference type="Pfam" id="PF00078">
    <property type="entry name" value="RVT_1"/>
    <property type="match status" value="1"/>
</dbReference>
<dbReference type="Pfam" id="PF03372">
    <property type="entry name" value="Exo_endo_phos"/>
    <property type="match status" value="1"/>
</dbReference>
<dbReference type="PANTHER" id="PTHR31635">
    <property type="entry name" value="REVERSE TRANSCRIPTASE DOMAIN-CONTAINING PROTEIN-RELATED"/>
    <property type="match status" value="1"/>
</dbReference>
<gene>
    <name evidence="3" type="ORF">SO802_006190</name>
</gene>
<evidence type="ECO:0008006" key="5">
    <source>
        <dbReference type="Google" id="ProtNLM"/>
    </source>
</evidence>
<protein>
    <recommendedName>
        <fullName evidence="5">Reverse transcriptase domain-containing protein</fullName>
    </recommendedName>
</protein>
<organism evidence="3 4">
    <name type="scientific">Lithocarpus litseifolius</name>
    <dbReference type="NCBI Taxonomy" id="425828"/>
    <lineage>
        <taxon>Eukaryota</taxon>
        <taxon>Viridiplantae</taxon>
        <taxon>Streptophyta</taxon>
        <taxon>Embryophyta</taxon>
        <taxon>Tracheophyta</taxon>
        <taxon>Spermatophyta</taxon>
        <taxon>Magnoliopsida</taxon>
        <taxon>eudicotyledons</taxon>
        <taxon>Gunneridae</taxon>
        <taxon>Pentapetalae</taxon>
        <taxon>rosids</taxon>
        <taxon>fabids</taxon>
        <taxon>Fagales</taxon>
        <taxon>Fagaceae</taxon>
        <taxon>Lithocarpus</taxon>
    </lineage>
</organism>
<dbReference type="PANTHER" id="PTHR31635:SF196">
    <property type="entry name" value="REVERSE TRANSCRIPTASE DOMAIN-CONTAINING PROTEIN-RELATED"/>
    <property type="match status" value="1"/>
</dbReference>
<comment type="caution">
    <text evidence="3">The sequence shown here is derived from an EMBL/GenBank/DDBJ whole genome shotgun (WGS) entry which is preliminary data.</text>
</comment>
<evidence type="ECO:0000259" key="2">
    <source>
        <dbReference type="Pfam" id="PF03372"/>
    </source>
</evidence>
<feature type="domain" description="Endonuclease/exonuclease/phosphatase" evidence="2">
    <location>
        <begin position="4"/>
        <end position="141"/>
    </location>
</feature>
<keyword evidence="4" id="KW-1185">Reference proteome</keyword>
<reference evidence="3 4" key="1">
    <citation type="submission" date="2024-01" db="EMBL/GenBank/DDBJ databases">
        <title>A telomere-to-telomere, gap-free genome of sweet tea (Lithocarpus litseifolius).</title>
        <authorList>
            <person name="Zhou J."/>
        </authorList>
    </citation>
    <scope>NUCLEOTIDE SEQUENCE [LARGE SCALE GENOMIC DNA]</scope>
    <source>
        <strain evidence="3">Zhou-2022a</strain>
        <tissue evidence="3">Leaf</tissue>
    </source>
</reference>
<dbReference type="SUPFAM" id="SSF56219">
    <property type="entry name" value="DNase I-like"/>
    <property type="match status" value="1"/>
</dbReference>
<dbReference type="InterPro" id="IPR000477">
    <property type="entry name" value="RT_dom"/>
</dbReference>
<accession>A0AAW2DKL8</accession>
<dbReference type="Gene3D" id="3.60.10.10">
    <property type="entry name" value="Endonuclease/exonuclease/phosphatase"/>
    <property type="match status" value="1"/>
</dbReference>
<evidence type="ECO:0000313" key="4">
    <source>
        <dbReference type="Proteomes" id="UP001459277"/>
    </source>
</evidence>
<dbReference type="Proteomes" id="UP001459277">
    <property type="component" value="Unassembled WGS sequence"/>
</dbReference>
<feature type="domain" description="Reverse transcriptase" evidence="1">
    <location>
        <begin position="378"/>
        <end position="476"/>
    </location>
</feature>
<dbReference type="AlphaFoldDB" id="A0AAW2DKL8"/>
<dbReference type="InterPro" id="IPR043502">
    <property type="entry name" value="DNA/RNA_pol_sf"/>
</dbReference>
<dbReference type="EMBL" id="JAZDWU010000002">
    <property type="protein sequence ID" value="KAL0011082.1"/>
    <property type="molecule type" value="Genomic_DNA"/>
</dbReference>
<dbReference type="GO" id="GO:0003824">
    <property type="term" value="F:catalytic activity"/>
    <property type="evidence" value="ECO:0007669"/>
    <property type="project" value="InterPro"/>
</dbReference>
<dbReference type="InterPro" id="IPR036691">
    <property type="entry name" value="Endo/exonu/phosph_ase_sf"/>
</dbReference>
<sequence length="482" mass="55718">MSILSWNCRELGNPPSVKGLTKAIQKEDPNFVFLCETKLPKRRMEGMKRKLGFLEGFIVPSAGQSGGLALLWKKNIKVDIISFTRWYIDVLILDYEVNEVWRLTGFYGQLDTRLREETWKMLEALASINQSPWLVIGDFNEIFCNAKKLGGALRLVKQMDRFRQEKLQHLEEKPAHTQDIVANASVRKDLNIWLEREETMWNQRSRAGWLRSGDRNTQFFHAKASNRRQRNTIEGLVDANGKDLCIWLEREETMWNQRSRAGWLRSGDKNTKFFHAKASNRRQRNTIEGLVDANGSWQTEEEKIADLCKDFCVAEVKQAIDQMHPSKAPGLDGMPPLFYQHFWGTVGESVTTTMLDFFNSGITPPNFNETHIVLIPKVKKPSKVTEYRPISLCNVSYMIASKMMANRLKRILPHIISEFQSAFQSERLITDNILVAFETMAHIGQKRKGKVGEMALKLDMSKAYDRVEWCYLEKIMLKLGFN</sequence>
<evidence type="ECO:0000313" key="3">
    <source>
        <dbReference type="EMBL" id="KAL0011082.1"/>
    </source>
</evidence>
<dbReference type="InterPro" id="IPR005135">
    <property type="entry name" value="Endo/exonuclease/phosphatase"/>
</dbReference>
<dbReference type="SUPFAM" id="SSF56672">
    <property type="entry name" value="DNA/RNA polymerases"/>
    <property type="match status" value="1"/>
</dbReference>
<evidence type="ECO:0000259" key="1">
    <source>
        <dbReference type="Pfam" id="PF00078"/>
    </source>
</evidence>
<proteinExistence type="predicted"/>
<name>A0AAW2DKL8_9ROSI</name>